<evidence type="ECO:0000256" key="5">
    <source>
        <dbReference type="ARBA" id="ARBA00023136"/>
    </source>
</evidence>
<comment type="similarity">
    <text evidence="2 6">Belongs to the ABC-3 integral membrane protein family.</text>
</comment>
<dbReference type="Gene3D" id="1.10.3470.10">
    <property type="entry name" value="ABC transporter involved in vitamin B12 uptake, BtuC"/>
    <property type="match status" value="1"/>
</dbReference>
<feature type="transmembrane region" description="Helical" evidence="7">
    <location>
        <begin position="54"/>
        <end position="76"/>
    </location>
</feature>
<dbReference type="Proteomes" id="UP001248067">
    <property type="component" value="Unassembled WGS sequence"/>
</dbReference>
<dbReference type="InterPro" id="IPR037294">
    <property type="entry name" value="ABC_BtuC-like"/>
</dbReference>
<keyword evidence="4 7" id="KW-1133">Transmembrane helix</keyword>
<name>A0ABU2E1K9_9BURK</name>
<dbReference type="Pfam" id="PF00950">
    <property type="entry name" value="ABC-3"/>
    <property type="match status" value="1"/>
</dbReference>
<reference evidence="8 9" key="1">
    <citation type="submission" date="2019-06" db="EMBL/GenBank/DDBJ databases">
        <title>Evolution of Burkholderia multivorans in the lungs of Cystic Fibrosis patients.</title>
        <authorList>
            <person name="Moreira L.M."/>
        </authorList>
    </citation>
    <scope>NUCLEOTIDE SEQUENCE [LARGE SCALE GENOMIC DNA]</scope>
    <source>
        <strain evidence="8 9">VC13239</strain>
    </source>
</reference>
<comment type="subcellular location">
    <subcellularLocation>
        <location evidence="6">Cell membrane</location>
        <topology evidence="6">Multi-pass membrane protein</topology>
    </subcellularLocation>
    <subcellularLocation>
        <location evidence="1">Membrane</location>
        <topology evidence="1">Multi-pass membrane protein</topology>
    </subcellularLocation>
</comment>
<protein>
    <submittedName>
        <fullName evidence="8">High-affinity zinc uptake system membrane protein ZnuB</fullName>
    </submittedName>
</protein>
<evidence type="ECO:0000256" key="1">
    <source>
        <dbReference type="ARBA" id="ARBA00004141"/>
    </source>
</evidence>
<dbReference type="PANTHER" id="PTHR30477:SF13">
    <property type="entry name" value="IRON TRANSPORT SYSTEM MEMBRANE PROTEIN HI_0360-RELATED"/>
    <property type="match status" value="1"/>
</dbReference>
<feature type="transmembrane region" description="Helical" evidence="7">
    <location>
        <begin position="129"/>
        <end position="149"/>
    </location>
</feature>
<accession>A0ABU2E1K9</accession>
<keyword evidence="9" id="KW-1185">Reference proteome</keyword>
<feature type="transmembrane region" description="Helical" evidence="7">
    <location>
        <begin position="83"/>
        <end position="100"/>
    </location>
</feature>
<evidence type="ECO:0000313" key="8">
    <source>
        <dbReference type="EMBL" id="MDR8753720.1"/>
    </source>
</evidence>
<evidence type="ECO:0000256" key="2">
    <source>
        <dbReference type="ARBA" id="ARBA00008034"/>
    </source>
</evidence>
<evidence type="ECO:0000313" key="9">
    <source>
        <dbReference type="Proteomes" id="UP001248067"/>
    </source>
</evidence>
<sequence length="270" mass="27901">MFASFMINTWLVATIVAVVAGCVGFFVVVRGASFAAHALPLGTFPGAAAASLLGVNPLVGLVMAAAAGVVGIAWLGRRGRHEVATALCLMMLLGLGALFLSTTTEYSQAVYALLFGEVLGVSDSDLLAVALISAACLVLVALLFRPLLLGSVSAELIEAQGVSSQWVEFAFLAILALATAMALPVVGALLVFSLMVGPACAARSCCSRPGPAVFLSVVFSLVTVWVAIALSYVSDWPVGFFVGAMGAMLYGLGWAWTRAQRPAARVVVRF</sequence>
<keyword evidence="3 6" id="KW-0812">Transmembrane</keyword>
<feature type="transmembrane region" description="Helical" evidence="7">
    <location>
        <begin position="169"/>
        <end position="192"/>
    </location>
</feature>
<evidence type="ECO:0000256" key="3">
    <source>
        <dbReference type="ARBA" id="ARBA00022692"/>
    </source>
</evidence>
<evidence type="ECO:0000256" key="7">
    <source>
        <dbReference type="SAM" id="Phobius"/>
    </source>
</evidence>
<dbReference type="EMBL" id="VJSY01000013">
    <property type="protein sequence ID" value="MDR8753720.1"/>
    <property type="molecule type" value="Genomic_DNA"/>
</dbReference>
<dbReference type="RefSeq" id="WP_012431365.1">
    <property type="nucleotide sequence ID" value="NZ_CADFDQ010000009.1"/>
</dbReference>
<evidence type="ECO:0000256" key="6">
    <source>
        <dbReference type="RuleBase" id="RU003943"/>
    </source>
</evidence>
<organism evidence="8 9">
    <name type="scientific">Burkholderia pseudomultivorans</name>
    <dbReference type="NCBI Taxonomy" id="1207504"/>
    <lineage>
        <taxon>Bacteria</taxon>
        <taxon>Pseudomonadati</taxon>
        <taxon>Pseudomonadota</taxon>
        <taxon>Betaproteobacteria</taxon>
        <taxon>Burkholderiales</taxon>
        <taxon>Burkholderiaceae</taxon>
        <taxon>Burkholderia</taxon>
        <taxon>Burkholderia cepacia complex</taxon>
    </lineage>
</organism>
<dbReference type="InterPro" id="IPR001626">
    <property type="entry name" value="ABC_TroCD"/>
</dbReference>
<evidence type="ECO:0000256" key="4">
    <source>
        <dbReference type="ARBA" id="ARBA00022989"/>
    </source>
</evidence>
<keyword evidence="6" id="KW-0813">Transport</keyword>
<dbReference type="PANTHER" id="PTHR30477">
    <property type="entry name" value="ABC-TRANSPORTER METAL-BINDING PROTEIN"/>
    <property type="match status" value="1"/>
</dbReference>
<proteinExistence type="inferred from homology"/>
<comment type="caution">
    <text evidence="8">The sequence shown here is derived from an EMBL/GenBank/DDBJ whole genome shotgun (WGS) entry which is preliminary data.</text>
</comment>
<dbReference type="SUPFAM" id="SSF81345">
    <property type="entry name" value="ABC transporter involved in vitamin B12 uptake, BtuC"/>
    <property type="match status" value="1"/>
</dbReference>
<gene>
    <name evidence="8" type="primary">znuB_2</name>
    <name evidence="8" type="ORF">FEQ00_02135</name>
</gene>
<keyword evidence="5 7" id="KW-0472">Membrane</keyword>
<feature type="transmembrane region" description="Helical" evidence="7">
    <location>
        <begin position="238"/>
        <end position="256"/>
    </location>
</feature>
<feature type="transmembrane region" description="Helical" evidence="7">
    <location>
        <begin position="212"/>
        <end position="232"/>
    </location>
</feature>